<accession>A0A0F0H970</accession>
<comment type="caution">
    <text evidence="2">The sequence shown here is derived from an EMBL/GenBank/DDBJ whole genome shotgun (WGS) entry which is preliminary data.</text>
</comment>
<evidence type="ECO:0000313" key="3">
    <source>
        <dbReference type="Proteomes" id="UP000033393"/>
    </source>
</evidence>
<gene>
    <name evidence="2" type="ORF">UK23_11645</name>
</gene>
<evidence type="ECO:0008006" key="4">
    <source>
        <dbReference type="Google" id="ProtNLM"/>
    </source>
</evidence>
<protein>
    <recommendedName>
        <fullName evidence="4">DUF3558 domain-containing protein</fullName>
    </recommendedName>
</protein>
<evidence type="ECO:0000256" key="1">
    <source>
        <dbReference type="SAM" id="SignalP"/>
    </source>
</evidence>
<evidence type="ECO:0000313" key="2">
    <source>
        <dbReference type="EMBL" id="KJK50163.1"/>
    </source>
</evidence>
<dbReference type="InterPro" id="IPR024520">
    <property type="entry name" value="DUF3558"/>
</dbReference>
<sequence length="177" mass="18665">MILSPAVRTLLVSATLATLVSGCSTAVAGHAKPLPDLDVSRFTDKPCSLITPSQLNQLGDFETPVPQQEPGKSMCKLNPRRVFKPGYSLSVRQDSLFESGRENTKGAPVYRETEVAGYPAFSYSGSDIGGVCSTVVRSSSRSSIQVTVVGEPEVSPELADACSATEKTAAVVVTNLK</sequence>
<proteinExistence type="predicted"/>
<feature type="signal peptide" evidence="1">
    <location>
        <begin position="1"/>
        <end position="28"/>
    </location>
</feature>
<keyword evidence="1" id="KW-0732">Signal</keyword>
<reference evidence="2 3" key="1">
    <citation type="submission" date="2015-02" db="EMBL/GenBank/DDBJ databases">
        <authorList>
            <person name="Ju K.-S."/>
            <person name="Doroghazi J.R."/>
            <person name="Metcalf W."/>
        </authorList>
    </citation>
    <scope>NUCLEOTIDE SEQUENCE [LARGE SCALE GENOMIC DNA]</scope>
    <source>
        <strain evidence="2 3">NRRL B-16140</strain>
    </source>
</reference>
<feature type="chain" id="PRO_5002442024" description="DUF3558 domain-containing protein" evidence="1">
    <location>
        <begin position="29"/>
        <end position="177"/>
    </location>
</feature>
<dbReference type="Pfam" id="PF12079">
    <property type="entry name" value="DUF3558"/>
    <property type="match status" value="1"/>
</dbReference>
<dbReference type="EMBL" id="JYJG01000064">
    <property type="protein sequence ID" value="KJK50163.1"/>
    <property type="molecule type" value="Genomic_DNA"/>
</dbReference>
<dbReference type="PATRIC" id="fig|68170.10.peg.1421"/>
<dbReference type="Proteomes" id="UP000033393">
    <property type="component" value="Unassembled WGS sequence"/>
</dbReference>
<name>A0A0F0H970_LENAE</name>
<dbReference type="AlphaFoldDB" id="A0A0F0H970"/>
<organism evidence="2 3">
    <name type="scientific">Lentzea aerocolonigenes</name>
    <name type="common">Lechevalieria aerocolonigenes</name>
    <name type="synonym">Saccharothrix aerocolonigenes</name>
    <dbReference type="NCBI Taxonomy" id="68170"/>
    <lineage>
        <taxon>Bacteria</taxon>
        <taxon>Bacillati</taxon>
        <taxon>Actinomycetota</taxon>
        <taxon>Actinomycetes</taxon>
        <taxon>Pseudonocardiales</taxon>
        <taxon>Pseudonocardiaceae</taxon>
        <taxon>Lentzea</taxon>
    </lineage>
</organism>
<keyword evidence="3" id="KW-1185">Reference proteome</keyword>